<keyword evidence="1" id="KW-0472">Membrane</keyword>
<feature type="transmembrane region" description="Helical" evidence="1">
    <location>
        <begin position="71"/>
        <end position="89"/>
    </location>
</feature>
<keyword evidence="1" id="KW-0812">Transmembrane</keyword>
<organism evidence="2 3">
    <name type="scientific">Actinomadura rubrobrunea</name>
    <dbReference type="NCBI Taxonomy" id="115335"/>
    <lineage>
        <taxon>Bacteria</taxon>
        <taxon>Bacillati</taxon>
        <taxon>Actinomycetota</taxon>
        <taxon>Actinomycetes</taxon>
        <taxon>Streptosporangiales</taxon>
        <taxon>Thermomonosporaceae</taxon>
        <taxon>Actinomadura</taxon>
    </lineage>
</organism>
<protein>
    <submittedName>
        <fullName evidence="2">Uncharacterized protein</fullName>
    </submittedName>
</protein>
<dbReference type="AlphaFoldDB" id="A0A9W6UZ01"/>
<gene>
    <name evidence="2" type="ORF">Arub01_50260</name>
</gene>
<dbReference type="EMBL" id="BSRZ01000017">
    <property type="protein sequence ID" value="GLW66782.1"/>
    <property type="molecule type" value="Genomic_DNA"/>
</dbReference>
<comment type="caution">
    <text evidence="2">The sequence shown here is derived from an EMBL/GenBank/DDBJ whole genome shotgun (WGS) entry which is preliminary data.</text>
</comment>
<reference evidence="2" key="1">
    <citation type="submission" date="2023-02" db="EMBL/GenBank/DDBJ databases">
        <title>Actinomadura rubrobrunea NBRC 14622.</title>
        <authorList>
            <person name="Ichikawa N."/>
            <person name="Sato H."/>
            <person name="Tonouchi N."/>
        </authorList>
    </citation>
    <scope>NUCLEOTIDE SEQUENCE</scope>
    <source>
        <strain evidence="2">NBRC 14622</strain>
    </source>
</reference>
<name>A0A9W6UZ01_9ACTN</name>
<sequence>MRHAFGSLFGVLLTPALLYGTAWGYAQAVQSFDAVGQEITDRTRIHGAFALLAAVGLVIGVFIVARWASPLVSLVPALALLALTAYFLVDPGRALDLPDRVPPAGELDVGLRALLGSGLYAMIGFALLAPAWAPRRWSGDPDDDLPPY</sequence>
<keyword evidence="3" id="KW-1185">Reference proteome</keyword>
<evidence type="ECO:0000313" key="3">
    <source>
        <dbReference type="Proteomes" id="UP001165124"/>
    </source>
</evidence>
<evidence type="ECO:0000256" key="1">
    <source>
        <dbReference type="SAM" id="Phobius"/>
    </source>
</evidence>
<keyword evidence="1" id="KW-1133">Transmembrane helix</keyword>
<proteinExistence type="predicted"/>
<evidence type="ECO:0000313" key="2">
    <source>
        <dbReference type="EMBL" id="GLW66782.1"/>
    </source>
</evidence>
<feature type="transmembrane region" description="Helical" evidence="1">
    <location>
        <begin position="44"/>
        <end position="64"/>
    </location>
</feature>
<accession>A0A9W6UZ01</accession>
<feature type="transmembrane region" description="Helical" evidence="1">
    <location>
        <begin position="109"/>
        <end position="129"/>
    </location>
</feature>
<dbReference type="Proteomes" id="UP001165124">
    <property type="component" value="Unassembled WGS sequence"/>
</dbReference>
<dbReference type="RefSeq" id="WP_067909725.1">
    <property type="nucleotide sequence ID" value="NZ_BSRZ01000017.1"/>
</dbReference>